<dbReference type="Proteomes" id="UP000790377">
    <property type="component" value="Unassembled WGS sequence"/>
</dbReference>
<comment type="caution">
    <text evidence="1">The sequence shown here is derived from an EMBL/GenBank/DDBJ whole genome shotgun (WGS) entry which is preliminary data.</text>
</comment>
<sequence>MNQYLLQHPLAVPMILSMQAWSNNVALPFATYHHLTVARSPIINPSFVRRRVAPTVRGPINFLPADVLLYIFHTAVHDGSLTAFEKADKAVDLSHVCRGWREVAINTPTLWTNIAIRVDFNITHHAFRHLRRVPYFAWRALKLAVFVTLELRSTRRFESLISELLEILVLSLTASVVIVVPIPVPKFIKSLVIISDSSVTTHLATRHLLPHPIPVLEYLEVKQGDIHRTCQISWPPDETQLFVQVNPQNFPRLRSLILTGTNTNWRDWRFSNLTSLRIQYLPIGDRPTFSALRSMLRLNAHSLREFEILGALLMRDGSWSPLVRCSEEELISLPHLGSLTLGYLNPVEALSFLHTMNLPSLKLLAFRDIARRLSKDHRRAAYIANGVRPPLVLGYTNQPQSDATFFINTMCKHFSLPLAQIQHLELSHVMFHPPPEAGHYEYQSRNDCPTSQIMGGADLAELPIQEPLVAPLRLLLSMPNVLTLALHDPDPAVVAALNIGLLNPNALEPQSVSNIGKRQPWVYPLPKLITLSLIEVHDLHVLTDFLGQRTQNIKQGHINMLRHLDFSVYAKQSELKAAFREAGADMSILTMHHKSMIRSG</sequence>
<keyword evidence="2" id="KW-1185">Reference proteome</keyword>
<protein>
    <submittedName>
        <fullName evidence="1">Uncharacterized protein</fullName>
    </submittedName>
</protein>
<name>A0ACB8AJD4_9AGAM</name>
<accession>A0ACB8AJD4</accession>
<proteinExistence type="predicted"/>
<dbReference type="EMBL" id="MU267646">
    <property type="protein sequence ID" value="KAH7912662.1"/>
    <property type="molecule type" value="Genomic_DNA"/>
</dbReference>
<gene>
    <name evidence="1" type="ORF">BJ138DRAFT_1147782</name>
</gene>
<evidence type="ECO:0000313" key="2">
    <source>
        <dbReference type="Proteomes" id="UP000790377"/>
    </source>
</evidence>
<reference evidence="1" key="1">
    <citation type="journal article" date="2021" name="New Phytol.">
        <title>Evolutionary innovations through gain and loss of genes in the ectomycorrhizal Boletales.</title>
        <authorList>
            <person name="Wu G."/>
            <person name="Miyauchi S."/>
            <person name="Morin E."/>
            <person name="Kuo A."/>
            <person name="Drula E."/>
            <person name="Varga T."/>
            <person name="Kohler A."/>
            <person name="Feng B."/>
            <person name="Cao Y."/>
            <person name="Lipzen A."/>
            <person name="Daum C."/>
            <person name="Hundley H."/>
            <person name="Pangilinan J."/>
            <person name="Johnson J."/>
            <person name="Barry K."/>
            <person name="LaButti K."/>
            <person name="Ng V."/>
            <person name="Ahrendt S."/>
            <person name="Min B."/>
            <person name="Choi I.G."/>
            <person name="Park H."/>
            <person name="Plett J.M."/>
            <person name="Magnuson J."/>
            <person name="Spatafora J.W."/>
            <person name="Nagy L.G."/>
            <person name="Henrissat B."/>
            <person name="Grigoriev I.V."/>
            <person name="Yang Z.L."/>
            <person name="Xu J."/>
            <person name="Martin F.M."/>
        </authorList>
    </citation>
    <scope>NUCLEOTIDE SEQUENCE</scope>
    <source>
        <strain evidence="1">ATCC 28755</strain>
    </source>
</reference>
<organism evidence="1 2">
    <name type="scientific">Hygrophoropsis aurantiaca</name>
    <dbReference type="NCBI Taxonomy" id="72124"/>
    <lineage>
        <taxon>Eukaryota</taxon>
        <taxon>Fungi</taxon>
        <taxon>Dikarya</taxon>
        <taxon>Basidiomycota</taxon>
        <taxon>Agaricomycotina</taxon>
        <taxon>Agaricomycetes</taxon>
        <taxon>Agaricomycetidae</taxon>
        <taxon>Boletales</taxon>
        <taxon>Coniophorineae</taxon>
        <taxon>Hygrophoropsidaceae</taxon>
        <taxon>Hygrophoropsis</taxon>
    </lineage>
</organism>
<evidence type="ECO:0000313" key="1">
    <source>
        <dbReference type="EMBL" id="KAH7912662.1"/>
    </source>
</evidence>